<dbReference type="GO" id="GO:0006310">
    <property type="term" value="P:DNA recombination"/>
    <property type="evidence" value="ECO:0007669"/>
    <property type="project" value="UniProtKB-KW"/>
</dbReference>
<evidence type="ECO:0000313" key="5">
    <source>
        <dbReference type="EMBL" id="TKT85975.1"/>
    </source>
</evidence>
<dbReference type="GO" id="GO:0003677">
    <property type="term" value="F:DNA binding"/>
    <property type="evidence" value="ECO:0007669"/>
    <property type="project" value="UniProtKB-KW"/>
</dbReference>
<keyword evidence="6" id="KW-1185">Reference proteome</keyword>
<dbReference type="Proteomes" id="UP000304900">
    <property type="component" value="Unassembled WGS sequence"/>
</dbReference>
<evidence type="ECO:0000256" key="1">
    <source>
        <dbReference type="ARBA" id="ARBA00008857"/>
    </source>
</evidence>
<proteinExistence type="inferred from homology"/>
<name>A0A4U6CQQ1_9BACT</name>
<dbReference type="GO" id="GO:0015074">
    <property type="term" value="P:DNA integration"/>
    <property type="evidence" value="ECO:0007669"/>
    <property type="project" value="InterPro"/>
</dbReference>
<evidence type="ECO:0000256" key="2">
    <source>
        <dbReference type="ARBA" id="ARBA00023125"/>
    </source>
</evidence>
<dbReference type="Gene3D" id="1.10.443.10">
    <property type="entry name" value="Intergrase catalytic core"/>
    <property type="match status" value="1"/>
</dbReference>
<dbReference type="OrthoDB" id="9766545at2"/>
<accession>A0A4U6CQQ1</accession>
<gene>
    <name evidence="5" type="ORF">FDK13_32770</name>
</gene>
<dbReference type="Pfam" id="PF00589">
    <property type="entry name" value="Phage_integrase"/>
    <property type="match status" value="1"/>
</dbReference>
<comment type="similarity">
    <text evidence="1">Belongs to the 'phage' integrase family.</text>
</comment>
<dbReference type="AlphaFoldDB" id="A0A4U6CQQ1"/>
<dbReference type="EMBL" id="SZVO01000026">
    <property type="protein sequence ID" value="TKT85975.1"/>
    <property type="molecule type" value="Genomic_DNA"/>
</dbReference>
<dbReference type="InterPro" id="IPR002104">
    <property type="entry name" value="Integrase_catalytic"/>
</dbReference>
<dbReference type="SUPFAM" id="SSF56349">
    <property type="entry name" value="DNA breaking-rejoining enzymes"/>
    <property type="match status" value="1"/>
</dbReference>
<comment type="caution">
    <text evidence="5">The sequence shown here is derived from an EMBL/GenBank/DDBJ whole genome shotgun (WGS) entry which is preliminary data.</text>
</comment>
<protein>
    <submittedName>
        <fullName evidence="5">Integrase</fullName>
    </submittedName>
</protein>
<dbReference type="RefSeq" id="WP_137344249.1">
    <property type="nucleotide sequence ID" value="NZ_SZVO01000026.1"/>
</dbReference>
<evidence type="ECO:0000256" key="3">
    <source>
        <dbReference type="ARBA" id="ARBA00023172"/>
    </source>
</evidence>
<dbReference type="InterPro" id="IPR050090">
    <property type="entry name" value="Tyrosine_recombinase_XerCD"/>
</dbReference>
<reference evidence="5 6" key="1">
    <citation type="submission" date="2019-05" db="EMBL/GenBank/DDBJ databases">
        <title>Dyadobacter AR-3-8 sp. nov., isolated from arctic soil.</title>
        <authorList>
            <person name="Chaudhary D.K."/>
        </authorList>
    </citation>
    <scope>NUCLEOTIDE SEQUENCE [LARGE SCALE GENOMIC DNA]</scope>
    <source>
        <strain evidence="5 6">AR-3-8</strain>
    </source>
</reference>
<keyword evidence="2" id="KW-0238">DNA-binding</keyword>
<dbReference type="PROSITE" id="PS51898">
    <property type="entry name" value="TYR_RECOMBINASE"/>
    <property type="match status" value="1"/>
</dbReference>
<organism evidence="5 6">
    <name type="scientific">Dyadobacter frigoris</name>
    <dbReference type="NCBI Taxonomy" id="2576211"/>
    <lineage>
        <taxon>Bacteria</taxon>
        <taxon>Pseudomonadati</taxon>
        <taxon>Bacteroidota</taxon>
        <taxon>Cytophagia</taxon>
        <taxon>Cytophagales</taxon>
        <taxon>Spirosomataceae</taxon>
        <taxon>Dyadobacter</taxon>
    </lineage>
</organism>
<dbReference type="PANTHER" id="PTHR30349:SF41">
    <property type="entry name" value="INTEGRASE_RECOMBINASE PROTEIN MJ0367-RELATED"/>
    <property type="match status" value="1"/>
</dbReference>
<evidence type="ECO:0000259" key="4">
    <source>
        <dbReference type="PROSITE" id="PS51898"/>
    </source>
</evidence>
<feature type="domain" description="Tyr recombinase" evidence="4">
    <location>
        <begin position="106"/>
        <end position="309"/>
    </location>
</feature>
<dbReference type="PANTHER" id="PTHR30349">
    <property type="entry name" value="PHAGE INTEGRASE-RELATED"/>
    <property type="match status" value="1"/>
</dbReference>
<sequence length="331" mass="38694">MSTINYYSVYKPYIEQFVALKRHLGYKYINIEYPLMQFDQLAYDREETNISISKALCDYWCTRRPNESEKTWYNRILTMRQFSSFLNTLDHVSYLPKLPKIKKSTYKPYIYTKEEIAAIFEATDQLSTFSTCYNSMVLILPALFRVLYGTGLRVGEALALSCRDIHLEEQYIVLRNTKNGTDRMVPLSDSVTYVITEYLNCRKWFPMVRKTDLLFVHPNGDCCYNHRVYAWFRKVLYKAGIPHKGRHYGPHVHDLRHTFSVHSLAKMAEAGSDLYYSLPVLSTYLGHSSIASTDGYVRLTADMYPSIITKVNNICPYLFPEIYEEANDENC</sequence>
<keyword evidence="3" id="KW-0233">DNA recombination</keyword>
<evidence type="ECO:0000313" key="6">
    <source>
        <dbReference type="Proteomes" id="UP000304900"/>
    </source>
</evidence>
<dbReference type="InterPro" id="IPR011010">
    <property type="entry name" value="DNA_brk_join_enz"/>
</dbReference>
<dbReference type="InterPro" id="IPR013762">
    <property type="entry name" value="Integrase-like_cat_sf"/>
</dbReference>